<accession>A0ABU3A1S5</accession>
<dbReference type="Proteomes" id="UP001266357">
    <property type="component" value="Unassembled WGS sequence"/>
</dbReference>
<evidence type="ECO:0000313" key="1">
    <source>
        <dbReference type="EMBL" id="MDT0602911.1"/>
    </source>
</evidence>
<evidence type="ECO:0008006" key="3">
    <source>
        <dbReference type="Google" id="ProtNLM"/>
    </source>
</evidence>
<sequence>MSNWQQHQVVLQYGKVANAFKKLTCLLNHLQRVAITKAMAITSLNRKNFEKYTS</sequence>
<comment type="caution">
    <text evidence="1">The sequence shown here is derived from an EMBL/GenBank/DDBJ whole genome shotgun (WGS) entry which is preliminary data.</text>
</comment>
<dbReference type="RefSeq" id="WP_311578071.1">
    <property type="nucleotide sequence ID" value="NZ_JAVRIF010000002.1"/>
</dbReference>
<name>A0ABU3A1S5_9GAMM</name>
<protein>
    <recommendedName>
        <fullName evidence="3">Transposase</fullName>
    </recommendedName>
</protein>
<dbReference type="EMBL" id="JAVRIF010000002">
    <property type="protein sequence ID" value="MDT0602911.1"/>
    <property type="molecule type" value="Genomic_DNA"/>
</dbReference>
<evidence type="ECO:0000313" key="2">
    <source>
        <dbReference type="Proteomes" id="UP001266357"/>
    </source>
</evidence>
<keyword evidence="2" id="KW-1185">Reference proteome</keyword>
<proteinExistence type="predicted"/>
<reference evidence="1 2" key="1">
    <citation type="submission" date="2023-09" db="EMBL/GenBank/DDBJ databases">
        <authorList>
            <person name="Rey-Velasco X."/>
        </authorList>
    </citation>
    <scope>NUCLEOTIDE SEQUENCE [LARGE SCALE GENOMIC DNA]</scope>
    <source>
        <strain evidence="1 2">W431</strain>
    </source>
</reference>
<gene>
    <name evidence="1" type="ORF">RM573_04845</name>
</gene>
<organism evidence="1 2">
    <name type="scientific">Thalassotalea castellviae</name>
    <dbReference type="NCBI Taxonomy" id="3075612"/>
    <lineage>
        <taxon>Bacteria</taxon>
        <taxon>Pseudomonadati</taxon>
        <taxon>Pseudomonadota</taxon>
        <taxon>Gammaproteobacteria</taxon>
        <taxon>Alteromonadales</taxon>
        <taxon>Colwelliaceae</taxon>
        <taxon>Thalassotalea</taxon>
    </lineage>
</organism>